<evidence type="ECO:0000313" key="6">
    <source>
        <dbReference type="Proteomes" id="UP000542342"/>
    </source>
</evidence>
<keyword evidence="6" id="KW-1185">Reference proteome</keyword>
<reference evidence="5 6" key="1">
    <citation type="submission" date="2020-07" db="EMBL/GenBank/DDBJ databases">
        <title>Thermogemmata thermophila gen. nov., sp. nov., a novel moderate thermophilic planctomycete from a Kamchatka hot spring.</title>
        <authorList>
            <person name="Elcheninov A.G."/>
            <person name="Podosokorskaya O.A."/>
            <person name="Kovaleva O.L."/>
            <person name="Novikov A."/>
            <person name="Bonch-Osmolovskaya E.A."/>
            <person name="Toshchakov S.V."/>
            <person name="Kublanov I.V."/>
        </authorList>
    </citation>
    <scope>NUCLEOTIDE SEQUENCE [LARGE SCALE GENOMIC DNA]</scope>
    <source>
        <strain evidence="5 6">2918</strain>
    </source>
</reference>
<proteinExistence type="inferred from homology"/>
<dbReference type="PROSITE" id="PS51898">
    <property type="entry name" value="TYR_RECOMBINASE"/>
    <property type="match status" value="1"/>
</dbReference>
<dbReference type="AlphaFoldDB" id="A0A7V9AA57"/>
<evidence type="ECO:0000256" key="3">
    <source>
        <dbReference type="ARBA" id="ARBA00023172"/>
    </source>
</evidence>
<dbReference type="InterPro" id="IPR013762">
    <property type="entry name" value="Integrase-like_cat_sf"/>
</dbReference>
<evidence type="ECO:0000256" key="2">
    <source>
        <dbReference type="ARBA" id="ARBA00023125"/>
    </source>
</evidence>
<evidence type="ECO:0000256" key="1">
    <source>
        <dbReference type="ARBA" id="ARBA00008857"/>
    </source>
</evidence>
<dbReference type="RefSeq" id="WP_194536097.1">
    <property type="nucleotide sequence ID" value="NZ_JACEFB010000001.1"/>
</dbReference>
<dbReference type="InterPro" id="IPR050090">
    <property type="entry name" value="Tyrosine_recombinase_XerCD"/>
</dbReference>
<organism evidence="5 6">
    <name type="scientific">Thermogemmata fonticola</name>
    <dbReference type="NCBI Taxonomy" id="2755323"/>
    <lineage>
        <taxon>Bacteria</taxon>
        <taxon>Pseudomonadati</taxon>
        <taxon>Planctomycetota</taxon>
        <taxon>Planctomycetia</taxon>
        <taxon>Gemmatales</taxon>
        <taxon>Gemmataceae</taxon>
        <taxon>Thermogemmata</taxon>
    </lineage>
</organism>
<dbReference type="EMBL" id="JACEFB010000001">
    <property type="protein sequence ID" value="MBA2224663.1"/>
    <property type="molecule type" value="Genomic_DNA"/>
</dbReference>
<dbReference type="InterPro" id="IPR002104">
    <property type="entry name" value="Integrase_catalytic"/>
</dbReference>
<dbReference type="GO" id="GO:0006310">
    <property type="term" value="P:DNA recombination"/>
    <property type="evidence" value="ECO:0007669"/>
    <property type="project" value="UniProtKB-KW"/>
</dbReference>
<comment type="caution">
    <text evidence="5">The sequence shown here is derived from an EMBL/GenBank/DDBJ whole genome shotgun (WGS) entry which is preliminary data.</text>
</comment>
<gene>
    <name evidence="5" type="ORF">H0921_00635</name>
</gene>
<name>A0A7V9AA57_9BACT</name>
<dbReference type="GO" id="GO:0003677">
    <property type="term" value="F:DNA binding"/>
    <property type="evidence" value="ECO:0007669"/>
    <property type="project" value="UniProtKB-KW"/>
</dbReference>
<protein>
    <submittedName>
        <fullName evidence="5">Tyrosine-type recombinase/integrase</fullName>
    </submittedName>
</protein>
<dbReference type="Proteomes" id="UP000542342">
    <property type="component" value="Unassembled WGS sequence"/>
</dbReference>
<dbReference type="InterPro" id="IPR011010">
    <property type="entry name" value="DNA_brk_join_enz"/>
</dbReference>
<keyword evidence="2" id="KW-0238">DNA-binding</keyword>
<sequence length="422" mass="48185">MPSLFRPKAKPKGKPTRTSSVWFIRYWCPIRRRSHAISTRCRNRKNAERCLREFCNLLERGEVGLENPFLVRLRQEREKQSSDRREIEACLTAFEVDLRAGRIRKRGRRQAVGEGYADTTMARIRRITTGCGVKTIDQLTVEMVNAFLDRCQANGTIRTNQTRKHHERAIKAFTRWGQTTERLDRDSLSRLDVTYVDEERDVVHTRSEFTLEEMTRIIQAATGAAPLAGLTGRQRALLYAFAASTGFRARECAAIRRQDFTEDFAFVTLSGLFTKNRKRATLPIPPGLREVLAEYAAKLAPDEFLWPCGWKQNEKREWVPDGWIKDGRAGDFLRADAALVGIVIGRKGKEANGGRVLDFHSFRHTYISNLERADVTDGLRGQLSRATAQVVERYTHRELGRLAEVAQRLPTPDLSALKNKPA</sequence>
<comment type="similarity">
    <text evidence="1">Belongs to the 'phage' integrase family.</text>
</comment>
<dbReference type="Gene3D" id="1.10.443.10">
    <property type="entry name" value="Intergrase catalytic core"/>
    <property type="match status" value="1"/>
</dbReference>
<dbReference type="PANTHER" id="PTHR30349">
    <property type="entry name" value="PHAGE INTEGRASE-RELATED"/>
    <property type="match status" value="1"/>
</dbReference>
<evidence type="ECO:0000259" key="4">
    <source>
        <dbReference type="PROSITE" id="PS51898"/>
    </source>
</evidence>
<evidence type="ECO:0000313" key="5">
    <source>
        <dbReference type="EMBL" id="MBA2224663.1"/>
    </source>
</evidence>
<dbReference type="SUPFAM" id="SSF56349">
    <property type="entry name" value="DNA breaking-rejoining enzymes"/>
    <property type="match status" value="1"/>
</dbReference>
<accession>A0A7V9AA57</accession>
<dbReference type="PANTHER" id="PTHR30349:SF41">
    <property type="entry name" value="INTEGRASE_RECOMBINASE PROTEIN MJ0367-RELATED"/>
    <property type="match status" value="1"/>
</dbReference>
<feature type="domain" description="Tyr recombinase" evidence="4">
    <location>
        <begin position="204"/>
        <end position="407"/>
    </location>
</feature>
<dbReference type="GO" id="GO:0015074">
    <property type="term" value="P:DNA integration"/>
    <property type="evidence" value="ECO:0007669"/>
    <property type="project" value="InterPro"/>
</dbReference>
<keyword evidence="3" id="KW-0233">DNA recombination</keyword>